<name>A0A936YWB5_9HYPH</name>
<feature type="transmembrane region" description="Helical" evidence="1">
    <location>
        <begin position="12"/>
        <end position="29"/>
    </location>
</feature>
<dbReference type="EMBL" id="JAEQNC010000024">
    <property type="protein sequence ID" value="MBL0375406.1"/>
    <property type="molecule type" value="Genomic_DNA"/>
</dbReference>
<organism evidence="2 3">
    <name type="scientific">Rhizobium setariae</name>
    <dbReference type="NCBI Taxonomy" id="2801340"/>
    <lineage>
        <taxon>Bacteria</taxon>
        <taxon>Pseudomonadati</taxon>
        <taxon>Pseudomonadota</taxon>
        <taxon>Alphaproteobacteria</taxon>
        <taxon>Hyphomicrobiales</taxon>
        <taxon>Rhizobiaceae</taxon>
        <taxon>Rhizobium/Agrobacterium group</taxon>
        <taxon>Rhizobium</taxon>
    </lineage>
</organism>
<keyword evidence="3" id="KW-1185">Reference proteome</keyword>
<dbReference type="Proteomes" id="UP000633219">
    <property type="component" value="Unassembled WGS sequence"/>
</dbReference>
<dbReference type="AlphaFoldDB" id="A0A936YWB5"/>
<protein>
    <submittedName>
        <fullName evidence="2">Uncharacterized protein</fullName>
    </submittedName>
</protein>
<sequence length="67" mass="7191">MKRTINPVFLRIALRYGAGALAGYSLLPKDITDMLANDPELVGLAAVVVGAGVEGFYVIAKRLGWRT</sequence>
<gene>
    <name evidence="2" type="ORF">JJB09_25685</name>
</gene>
<comment type="caution">
    <text evidence="2">The sequence shown here is derived from an EMBL/GenBank/DDBJ whole genome shotgun (WGS) entry which is preliminary data.</text>
</comment>
<evidence type="ECO:0000313" key="2">
    <source>
        <dbReference type="EMBL" id="MBL0375406.1"/>
    </source>
</evidence>
<keyword evidence="1" id="KW-0812">Transmembrane</keyword>
<keyword evidence="1" id="KW-0472">Membrane</keyword>
<feature type="transmembrane region" description="Helical" evidence="1">
    <location>
        <begin position="41"/>
        <end position="60"/>
    </location>
</feature>
<reference evidence="2" key="1">
    <citation type="submission" date="2021-01" db="EMBL/GenBank/DDBJ databases">
        <title>Rhizobium sp. strain KVB221 16S ribosomal RNA gene Genome sequencing and assembly.</title>
        <authorList>
            <person name="Kang M."/>
        </authorList>
    </citation>
    <scope>NUCLEOTIDE SEQUENCE</scope>
    <source>
        <strain evidence="2">KVB221</strain>
    </source>
</reference>
<evidence type="ECO:0000256" key="1">
    <source>
        <dbReference type="SAM" id="Phobius"/>
    </source>
</evidence>
<dbReference type="RefSeq" id="WP_201663953.1">
    <property type="nucleotide sequence ID" value="NZ_JAEQNC010000024.1"/>
</dbReference>
<accession>A0A936YWB5</accession>
<proteinExistence type="predicted"/>
<evidence type="ECO:0000313" key="3">
    <source>
        <dbReference type="Proteomes" id="UP000633219"/>
    </source>
</evidence>
<keyword evidence="1" id="KW-1133">Transmembrane helix</keyword>